<reference evidence="1 2" key="1">
    <citation type="submission" date="2019-11" db="EMBL/GenBank/DDBJ databases">
        <title>FDA dAtabase for Regulatory Grade micrObial Sequences (FDA-ARGOS): Supporting development and validation of Infectious Disease Dx tests.</title>
        <authorList>
            <person name="Kerrigan L."/>
            <person name="Long C."/>
            <person name="Tallon L."/>
            <person name="Sadzewicz L."/>
            <person name="Vavikolanu K."/>
            <person name="Mehta A."/>
            <person name="Aluvathingal J."/>
            <person name="Nadendla S."/>
            <person name="Yan Y."/>
            <person name="Sichtig H."/>
        </authorList>
    </citation>
    <scope>NUCLEOTIDE SEQUENCE [LARGE SCALE GENOMIC DNA]</scope>
    <source>
        <strain evidence="1 2">FDAARGOS_674</strain>
    </source>
</reference>
<dbReference type="Proteomes" id="UP000426857">
    <property type="component" value="Chromosome"/>
</dbReference>
<dbReference type="KEGG" id="cxe:FOB82_10515"/>
<protein>
    <recommendedName>
        <fullName evidence="3">Terminase</fullName>
    </recommendedName>
</protein>
<proteinExistence type="predicted"/>
<sequence length="527" mass="59078">MPWCGPEASGWPYPTLGWQVGQWIEEHCVIPDGDHVGEPYLLTDEMWQILLEHYRLKPNATAEKYKSAWSYRRSMVVRPQKWGKGPFTAAMVCAEAVGPTVFAGWDAQGEPVGRPWPSPHIQITATSEEQTMNVYGALLPMIQEGPLADVIPDTGETRINVPRARGRGLIEPVTAAARSRLGQRITFAVQDETQLWTPSTGGIVLAQNQLRGLAGVGGRSIQTTNAWDPAEGSYAQQTFEAQDGKVYVDYRQAPAHLSYTNKRDRLRIHKHVYGDAWWVDLDVIEDEAASLIKTDPGNAERFFGNRVVYGKGRWIPEATLLAAERPDEDVPDDGAEVCLGFDGSESNDWSAIIGITHDGTVFVPTYGPDHRPCVWDPEDFDGHIPRGEVHAAVDELQSRYRVRRFYCDAHDWRSEIAEWAMKYRNAFEWDMSRTDRVHKQLQQMEVDLATKSVGYLPSRILTTHIRNARRVAKRNMKYTLGKASEKQKIDAAMSMLLAHAARMDAISAGWRGGAAGVRGGLMVVQRR</sequence>
<organism evidence="1 2">
    <name type="scientific">Corynebacterium xerosis</name>
    <dbReference type="NCBI Taxonomy" id="1725"/>
    <lineage>
        <taxon>Bacteria</taxon>
        <taxon>Bacillati</taxon>
        <taxon>Actinomycetota</taxon>
        <taxon>Actinomycetes</taxon>
        <taxon>Mycobacteriales</taxon>
        <taxon>Corynebacteriaceae</taxon>
        <taxon>Corynebacterium</taxon>
    </lineage>
</organism>
<dbReference type="RefSeq" id="WP_155870212.1">
    <property type="nucleotide sequence ID" value="NZ_CP046322.1"/>
</dbReference>
<name>A0A6B8TKA4_9CORY</name>
<dbReference type="EMBL" id="CP046322">
    <property type="protein sequence ID" value="QGS35299.1"/>
    <property type="molecule type" value="Genomic_DNA"/>
</dbReference>
<gene>
    <name evidence="1" type="ORF">FOB82_10515</name>
</gene>
<evidence type="ECO:0008006" key="3">
    <source>
        <dbReference type="Google" id="ProtNLM"/>
    </source>
</evidence>
<evidence type="ECO:0000313" key="2">
    <source>
        <dbReference type="Proteomes" id="UP000426857"/>
    </source>
</evidence>
<evidence type="ECO:0000313" key="1">
    <source>
        <dbReference type="EMBL" id="QGS35299.1"/>
    </source>
</evidence>
<accession>A0A6B8TKA4</accession>
<dbReference type="AlphaFoldDB" id="A0A6B8TKA4"/>